<evidence type="ECO:0008006" key="4">
    <source>
        <dbReference type="Google" id="ProtNLM"/>
    </source>
</evidence>
<evidence type="ECO:0000313" key="3">
    <source>
        <dbReference type="Proteomes" id="UP000652760"/>
    </source>
</evidence>
<comment type="caution">
    <text evidence="2">The sequence shown here is derived from an EMBL/GenBank/DDBJ whole genome shotgun (WGS) entry which is preliminary data.</text>
</comment>
<evidence type="ECO:0000256" key="1">
    <source>
        <dbReference type="SAM" id="MobiDB-lite"/>
    </source>
</evidence>
<name>A0ABS1FCP7_9PROT</name>
<dbReference type="Proteomes" id="UP000652760">
    <property type="component" value="Unassembled WGS sequence"/>
</dbReference>
<keyword evidence="3" id="KW-1185">Reference proteome</keyword>
<feature type="region of interest" description="Disordered" evidence="1">
    <location>
        <begin position="58"/>
        <end position="78"/>
    </location>
</feature>
<dbReference type="RefSeq" id="WP_200197856.1">
    <property type="nucleotide sequence ID" value="NZ_JAENHM010000073.1"/>
</dbReference>
<dbReference type="EMBL" id="JAENHM010000073">
    <property type="protein sequence ID" value="MBK1841167.1"/>
    <property type="molecule type" value="Genomic_DNA"/>
</dbReference>
<evidence type="ECO:0000313" key="2">
    <source>
        <dbReference type="EMBL" id="MBK1841167.1"/>
    </source>
</evidence>
<reference evidence="3" key="1">
    <citation type="submission" date="2021-01" db="EMBL/GenBank/DDBJ databases">
        <title>Genome public.</title>
        <authorList>
            <person name="Liu C."/>
            <person name="Sun Q."/>
        </authorList>
    </citation>
    <scope>NUCLEOTIDE SEQUENCE [LARGE SCALE GENOMIC DNA]</scope>
    <source>
        <strain evidence="3">YIM B02556</strain>
    </source>
</reference>
<sequence length="92" mass="9929">MTETTQRVRAERRERLLRGVSQAASRARSAPEACKVGVDRLVAMPEKAPFALGYLREPSGGGRRIGAPPSRPPAGYAKAHSSAVAIRSYLRV</sequence>
<organism evidence="2 3">
    <name type="scientific">Azospirillum endophyticum</name>
    <dbReference type="NCBI Taxonomy" id="2800326"/>
    <lineage>
        <taxon>Bacteria</taxon>
        <taxon>Pseudomonadati</taxon>
        <taxon>Pseudomonadota</taxon>
        <taxon>Alphaproteobacteria</taxon>
        <taxon>Rhodospirillales</taxon>
        <taxon>Azospirillaceae</taxon>
        <taxon>Azospirillum</taxon>
    </lineage>
</organism>
<gene>
    <name evidence="2" type="ORF">JHL17_27570</name>
</gene>
<proteinExistence type="predicted"/>
<accession>A0ABS1FCP7</accession>
<protein>
    <recommendedName>
        <fullName evidence="4">5-formyltetrahydrofolate cyclo-ligase</fullName>
    </recommendedName>
</protein>